<sequence>MSIIIHGGGMTGAILALMLFKLTKGDLEISLIEQHSPYCYDTQLSLNIYPPHVIALSRGAYYELIRINIASILSSCATVIKQVEISEYNRLHEVFINAQDHQLSELGYVIELNIFRKKLFNFLKNKSNVTIYCPATLRKIKREKKKL</sequence>
<dbReference type="SUPFAM" id="SSF51905">
    <property type="entry name" value="FAD/NAD(P)-binding domain"/>
    <property type="match status" value="1"/>
</dbReference>
<dbReference type="EMBL" id="CP097753">
    <property type="protein sequence ID" value="URJ27936.1"/>
    <property type="molecule type" value="Genomic_DNA"/>
</dbReference>
<dbReference type="InterPro" id="IPR036188">
    <property type="entry name" value="FAD/NAD-bd_sf"/>
</dbReference>
<accession>A0A9Q8X2B3</accession>
<dbReference type="AlphaFoldDB" id="A0A9Q8X2B3"/>
<reference evidence="1" key="1">
    <citation type="submission" date="2022-05" db="EMBL/GenBank/DDBJ databases">
        <title>Impact of host demography and evolutionary history on endosymbiont molecular evolution: a test in carpenter ants (Genus Camponotus) and their Blochmannia endosymbionts.</title>
        <authorList>
            <person name="Manthey J.D."/>
            <person name="Giron J.C."/>
            <person name="Hruska J.P."/>
        </authorList>
    </citation>
    <scope>NUCLEOTIDE SEQUENCE</scope>
    <source>
        <strain evidence="1">C-039</strain>
    </source>
</reference>
<evidence type="ECO:0000313" key="2">
    <source>
        <dbReference type="Proteomes" id="UP001056209"/>
    </source>
</evidence>
<name>A0A9Q8X2B3_9ENTR</name>
<dbReference type="RefSeq" id="WP_250248313.1">
    <property type="nucleotide sequence ID" value="NZ_CP097753.1"/>
</dbReference>
<organism evidence="1 2">
    <name type="scientific">Candidatus Blochmannia vicinus</name>
    <name type="common">nom. nud.</name>
    <dbReference type="NCBI Taxonomy" id="251540"/>
    <lineage>
        <taxon>Bacteria</taxon>
        <taxon>Pseudomonadati</taxon>
        <taxon>Pseudomonadota</taxon>
        <taxon>Gammaproteobacteria</taxon>
        <taxon>Enterobacterales</taxon>
        <taxon>Enterobacteriaceae</taxon>
        <taxon>ant endosymbionts</taxon>
        <taxon>Candidatus Blochmanniella</taxon>
    </lineage>
</organism>
<gene>
    <name evidence="1" type="ORF">M9393_01930</name>
</gene>
<proteinExistence type="predicted"/>
<protein>
    <submittedName>
        <fullName evidence="1">Uncharacterized protein</fullName>
    </submittedName>
</protein>
<evidence type="ECO:0000313" key="1">
    <source>
        <dbReference type="EMBL" id="URJ27936.1"/>
    </source>
</evidence>
<dbReference type="Gene3D" id="3.50.50.60">
    <property type="entry name" value="FAD/NAD(P)-binding domain"/>
    <property type="match status" value="1"/>
</dbReference>
<dbReference type="Proteomes" id="UP001056209">
    <property type="component" value="Chromosome"/>
</dbReference>